<dbReference type="PROSITE" id="PS50109">
    <property type="entry name" value="HIS_KIN"/>
    <property type="match status" value="1"/>
</dbReference>
<dbReference type="InterPro" id="IPR035965">
    <property type="entry name" value="PAS-like_dom_sf"/>
</dbReference>
<keyword evidence="5" id="KW-0418">Kinase</keyword>
<dbReference type="SUPFAM" id="SSF55781">
    <property type="entry name" value="GAF domain-like"/>
    <property type="match status" value="1"/>
</dbReference>
<sequence>MLMNKSDSTGTGTIDNVPLLSIDLKDRMDVIVVAISLDGEIIYFNRKAEEVIGYKKEEVLRRDAFEIFLPGEYKNIIFQLFEKLKSPGDEDGFMLETDVLTKPGRKRFVRWHYTPIQDKNERLTGILCAGIDETEKDLMLKVAKMATAATDMDQMIRSFMDIISGTLNLRMIRVSLFCDEKYTPFERTNIYPDCQIRKRDGLRLRAGAKNRDEVQPYHREGLQIRDMHRFIPLQVAEDMIGALEFAPHDHISFKNDDIDLLRSLCNIISANIIRINNSYDKKALDNVYNEERFEELMKNASSGIAVVNASDLKFLKANDTFLRLTGTRNAGGKKVEEVFRGLEGSGVVDRMNEALLTRRPCGGKYLKPLKGRKPPVYHVYDHIPIIRDDGRISSIVTVIYESVGSHERSIDPIKRNISKAEELNATISQITDGVAICDVDGNILKMNNELCKVFRMREEDLKDKCIYDVIMFMRPGSISGKPLNKRQLALYRAVRTRNPVKNVMSTIRVFSGSKRLVNTSATPFYDENGKLAGAIAIFRDVTVKDAVFGIGNLMVDIRNIDDLIEESVDIILNALELKTLWFYIYDPLDGELKLKVIKGDFDNTCPLPPRERPDIMNPDLLSRACVEGRTLLIKNYRQCASVRAFDPLAKKRSIRSIASIPLSAAGNLIGVLVAATGDDRAIEEDQLSEITRLSNQLALGISKLTSDQELINSKERAEMYVELLCRDINSINRSSMAILEDVKKISYIKEKDKALVEKLLENLGKSIKIVDGVKNIQQVQRSELSMQYYDLHDVISECISSIEPVQEKRLSVSYNGKPGSFVYASPQIKEIFMNIFDNAIKHSDQDVNVKVDIVRIEEDERTYHRISIEDDGRGIPGELKDRLFQKMVPGSKKAAGKGLGLLMVRTFTEKFGGRVWVEDRIDGDHTKGCRFVVLIPENKSLEFGDEL</sequence>
<dbReference type="Pfam" id="PF13185">
    <property type="entry name" value="GAF_2"/>
    <property type="match status" value="1"/>
</dbReference>
<comment type="caution">
    <text evidence="8">The sequence shown here is derived from an EMBL/GenBank/DDBJ whole genome shotgun (WGS) entry which is preliminary data.</text>
</comment>
<dbReference type="InterPro" id="IPR036890">
    <property type="entry name" value="HATPase_C_sf"/>
</dbReference>
<comment type="catalytic activity">
    <reaction evidence="1">
        <text>ATP + protein L-histidine = ADP + protein N-phospho-L-histidine.</text>
        <dbReference type="EC" id="2.7.13.3"/>
    </reaction>
</comment>
<feature type="domain" description="Histidine kinase" evidence="6">
    <location>
        <begin position="727"/>
        <end position="939"/>
    </location>
</feature>
<dbReference type="CDD" id="cd00130">
    <property type="entry name" value="PAS"/>
    <property type="match status" value="2"/>
</dbReference>
<dbReference type="SMART" id="SM00387">
    <property type="entry name" value="HATPase_c"/>
    <property type="match status" value="1"/>
</dbReference>
<evidence type="ECO:0000259" key="7">
    <source>
        <dbReference type="PROSITE" id="PS50112"/>
    </source>
</evidence>
<dbReference type="Gene3D" id="3.30.565.10">
    <property type="entry name" value="Histidine kinase-like ATPase, C-terminal domain"/>
    <property type="match status" value="1"/>
</dbReference>
<keyword evidence="9" id="KW-1185">Reference proteome</keyword>
<dbReference type="InterPro" id="IPR001610">
    <property type="entry name" value="PAC"/>
</dbReference>
<dbReference type="Gene3D" id="3.30.450.20">
    <property type="entry name" value="PAS domain"/>
    <property type="match status" value="3"/>
</dbReference>
<dbReference type="SMART" id="SM00086">
    <property type="entry name" value="PAC"/>
    <property type="match status" value="2"/>
</dbReference>
<dbReference type="EC" id="2.7.13.3" evidence="2"/>
<evidence type="ECO:0000259" key="6">
    <source>
        <dbReference type="PROSITE" id="PS50109"/>
    </source>
</evidence>
<dbReference type="PANTHER" id="PTHR43304:SF1">
    <property type="entry name" value="PAC DOMAIN-CONTAINING PROTEIN"/>
    <property type="match status" value="1"/>
</dbReference>
<keyword evidence="3" id="KW-0597">Phosphoprotein</keyword>
<dbReference type="Proteomes" id="UP001320159">
    <property type="component" value="Unassembled WGS sequence"/>
</dbReference>
<dbReference type="InterPro" id="IPR004358">
    <property type="entry name" value="Sig_transdc_His_kin-like_C"/>
</dbReference>
<dbReference type="Pfam" id="PF13426">
    <property type="entry name" value="PAS_9"/>
    <property type="match status" value="1"/>
</dbReference>
<dbReference type="Pfam" id="PF02518">
    <property type="entry name" value="HATPase_c"/>
    <property type="match status" value="1"/>
</dbReference>
<evidence type="ECO:0000256" key="4">
    <source>
        <dbReference type="ARBA" id="ARBA00022679"/>
    </source>
</evidence>
<dbReference type="InterPro" id="IPR029016">
    <property type="entry name" value="GAF-like_dom_sf"/>
</dbReference>
<dbReference type="PANTHER" id="PTHR43304">
    <property type="entry name" value="PHYTOCHROME-LIKE PROTEIN CPH1"/>
    <property type="match status" value="1"/>
</dbReference>
<dbReference type="InterPro" id="IPR003594">
    <property type="entry name" value="HATPase_dom"/>
</dbReference>
<dbReference type="NCBIfam" id="TIGR00229">
    <property type="entry name" value="sensory_box"/>
    <property type="match status" value="2"/>
</dbReference>
<evidence type="ECO:0000256" key="3">
    <source>
        <dbReference type="ARBA" id="ARBA00022553"/>
    </source>
</evidence>
<dbReference type="InterPro" id="IPR000014">
    <property type="entry name" value="PAS"/>
</dbReference>
<dbReference type="GO" id="GO:0004673">
    <property type="term" value="F:protein histidine kinase activity"/>
    <property type="evidence" value="ECO:0007669"/>
    <property type="project" value="UniProtKB-EC"/>
</dbReference>
<evidence type="ECO:0000256" key="1">
    <source>
        <dbReference type="ARBA" id="ARBA00000085"/>
    </source>
</evidence>
<dbReference type="Pfam" id="PF13188">
    <property type="entry name" value="PAS_8"/>
    <property type="match status" value="1"/>
</dbReference>
<dbReference type="PROSITE" id="PS50112">
    <property type="entry name" value="PAS"/>
    <property type="match status" value="1"/>
</dbReference>
<evidence type="ECO:0000313" key="9">
    <source>
        <dbReference type="Proteomes" id="UP001320159"/>
    </source>
</evidence>
<dbReference type="SMART" id="SM00065">
    <property type="entry name" value="GAF"/>
    <property type="match status" value="1"/>
</dbReference>
<name>A0AAP2W6C2_9EURY</name>
<dbReference type="EMBL" id="PGCK01000002">
    <property type="protein sequence ID" value="MCD1294119.1"/>
    <property type="molecule type" value="Genomic_DNA"/>
</dbReference>
<dbReference type="Pfam" id="PF08448">
    <property type="entry name" value="PAS_4"/>
    <property type="match status" value="1"/>
</dbReference>
<gene>
    <name evidence="8" type="ORF">CUJ83_03805</name>
</gene>
<evidence type="ECO:0000256" key="2">
    <source>
        <dbReference type="ARBA" id="ARBA00012438"/>
    </source>
</evidence>
<evidence type="ECO:0000313" key="8">
    <source>
        <dbReference type="EMBL" id="MCD1294119.1"/>
    </source>
</evidence>
<dbReference type="PRINTS" id="PR00344">
    <property type="entry name" value="BCTRLSENSOR"/>
</dbReference>
<dbReference type="InterPro" id="IPR005467">
    <property type="entry name" value="His_kinase_dom"/>
</dbReference>
<accession>A0AAP2W6C2</accession>
<protein>
    <recommendedName>
        <fullName evidence="2">histidine kinase</fullName>
        <ecNumber evidence="2">2.7.13.3</ecNumber>
    </recommendedName>
</protein>
<dbReference type="SUPFAM" id="SSF55785">
    <property type="entry name" value="PYP-like sensor domain (PAS domain)"/>
    <property type="match status" value="3"/>
</dbReference>
<feature type="domain" description="PAS" evidence="7">
    <location>
        <begin position="32"/>
        <end position="87"/>
    </location>
</feature>
<dbReference type="InterPro" id="IPR003018">
    <property type="entry name" value="GAF"/>
</dbReference>
<dbReference type="Gene3D" id="3.30.450.40">
    <property type="match status" value="1"/>
</dbReference>
<dbReference type="CDD" id="cd00075">
    <property type="entry name" value="HATPase"/>
    <property type="match status" value="1"/>
</dbReference>
<evidence type="ECO:0000256" key="5">
    <source>
        <dbReference type="ARBA" id="ARBA00022777"/>
    </source>
</evidence>
<organism evidence="8 9">
    <name type="scientific">Methanooceanicella nereidis</name>
    <dbReference type="NCBI Taxonomy" id="2052831"/>
    <lineage>
        <taxon>Archaea</taxon>
        <taxon>Methanobacteriati</taxon>
        <taxon>Methanobacteriota</taxon>
        <taxon>Stenosarchaea group</taxon>
        <taxon>Methanomicrobia</taxon>
        <taxon>Methanocellales</taxon>
        <taxon>Methanocellaceae</taxon>
        <taxon>Methanooceanicella</taxon>
    </lineage>
</organism>
<keyword evidence="4" id="KW-0808">Transferase</keyword>
<dbReference type="InterPro" id="IPR013656">
    <property type="entry name" value="PAS_4"/>
</dbReference>
<dbReference type="InterPro" id="IPR052162">
    <property type="entry name" value="Sensor_kinase/Photoreceptor"/>
</dbReference>
<dbReference type="SMART" id="SM00091">
    <property type="entry name" value="PAS"/>
    <property type="match status" value="3"/>
</dbReference>
<reference evidence="8 9" key="1">
    <citation type="submission" date="2017-11" db="EMBL/GenBank/DDBJ databases">
        <title>Isolation and Characterization of Family Methanocellaceae Species from Potential Methane Hydrate Area Offshore Southwestern Taiwan.</title>
        <authorList>
            <person name="Zhang W.-L."/>
            <person name="Chen W.-C."/>
            <person name="Lai M.-C."/>
            <person name="Chen S.-C."/>
        </authorList>
    </citation>
    <scope>NUCLEOTIDE SEQUENCE [LARGE SCALE GENOMIC DNA]</scope>
    <source>
        <strain evidence="8 9">CWC-04</strain>
    </source>
</reference>
<dbReference type="SUPFAM" id="SSF55874">
    <property type="entry name" value="ATPase domain of HSP90 chaperone/DNA topoisomerase II/histidine kinase"/>
    <property type="match status" value="1"/>
</dbReference>
<proteinExistence type="predicted"/>
<dbReference type="AlphaFoldDB" id="A0AAP2W6C2"/>